<evidence type="ECO:0000256" key="1">
    <source>
        <dbReference type="ARBA" id="ARBA00006432"/>
    </source>
</evidence>
<dbReference type="InterPro" id="IPR025110">
    <property type="entry name" value="AMP-bd_C"/>
</dbReference>
<dbReference type="GO" id="GO:0004321">
    <property type="term" value="F:fatty-acyl-CoA synthase activity"/>
    <property type="evidence" value="ECO:0007669"/>
    <property type="project" value="TreeGrafter"/>
</dbReference>
<keyword evidence="3" id="KW-0547">Nucleotide-binding</keyword>
<evidence type="ECO:0000259" key="6">
    <source>
        <dbReference type="Pfam" id="PF13193"/>
    </source>
</evidence>
<dbReference type="SUPFAM" id="SSF56801">
    <property type="entry name" value="Acetyl-CoA synthetase-like"/>
    <property type="match status" value="1"/>
</dbReference>
<dbReference type="PANTHER" id="PTHR43605">
    <property type="entry name" value="ACYL-COENZYME A SYNTHETASE"/>
    <property type="match status" value="1"/>
</dbReference>
<gene>
    <name evidence="7" type="ORF">PITCH_A1910009</name>
</gene>
<dbReference type="Gene3D" id="3.40.50.12780">
    <property type="entry name" value="N-terminal domain of ligase-like"/>
    <property type="match status" value="1"/>
</dbReference>
<dbReference type="Gene3D" id="3.30.300.30">
    <property type="match status" value="1"/>
</dbReference>
<dbReference type="InterPro" id="IPR045851">
    <property type="entry name" value="AMP-bd_C_sf"/>
</dbReference>
<keyword evidence="4" id="KW-0067">ATP-binding</keyword>
<comment type="similarity">
    <text evidence="1">Belongs to the ATP-dependent AMP-binding enzyme family.</text>
</comment>
<name>A0A445MVY4_9BACT</name>
<evidence type="ECO:0000313" key="7">
    <source>
        <dbReference type="EMBL" id="SPD73603.1"/>
    </source>
</evidence>
<feature type="domain" description="AMP-dependent synthetase/ligase" evidence="5">
    <location>
        <begin position="53"/>
        <end position="385"/>
    </location>
</feature>
<dbReference type="GO" id="GO:0006633">
    <property type="term" value="P:fatty acid biosynthetic process"/>
    <property type="evidence" value="ECO:0007669"/>
    <property type="project" value="TreeGrafter"/>
</dbReference>
<dbReference type="AlphaFoldDB" id="A0A445MVY4"/>
<dbReference type="EC" id="6.2.1.3" evidence="7"/>
<keyword evidence="2 7" id="KW-0436">Ligase</keyword>
<reference evidence="7" key="1">
    <citation type="submission" date="2018-01" db="EMBL/GenBank/DDBJ databases">
        <authorList>
            <person name="Regsiter A."/>
            <person name="William W."/>
        </authorList>
    </citation>
    <scope>NUCLEOTIDE SEQUENCE</scope>
    <source>
        <strain evidence="7">TRIP AH-1</strain>
    </source>
</reference>
<dbReference type="Pfam" id="PF00501">
    <property type="entry name" value="AMP-binding"/>
    <property type="match status" value="1"/>
</dbReference>
<dbReference type="InterPro" id="IPR042099">
    <property type="entry name" value="ANL_N_sf"/>
</dbReference>
<proteinExistence type="inferred from homology"/>
<protein>
    <submittedName>
        <fullName evidence="7">Long-chain-fatty-acid--CoA ligase</fullName>
        <ecNumber evidence="7">6.2.1.3</ecNumber>
    </submittedName>
</protein>
<organism evidence="7">
    <name type="scientific">uncultured Desulfobacterium sp</name>
    <dbReference type="NCBI Taxonomy" id="201089"/>
    <lineage>
        <taxon>Bacteria</taxon>
        <taxon>Pseudomonadati</taxon>
        <taxon>Thermodesulfobacteriota</taxon>
        <taxon>Desulfobacteria</taxon>
        <taxon>Desulfobacterales</taxon>
        <taxon>Desulfobacteriaceae</taxon>
        <taxon>Desulfobacterium</taxon>
        <taxon>environmental samples</taxon>
    </lineage>
</organism>
<sequence length="513" mass="57391">MGILDYKTYEEAREKFNWDQVWDIFDGNADNFNIAHECIDRHVGKGTALRLKFEDGHTEKYTFDQLSKLSSQFAHALKDIGIGPGDRVTIMLDPSWEYYVSLFGTLKLGAHAVPCFTLFAPENVEYRLKDSKAKVLITNQETANAIDKSLVQKVIVVGDEYNNFIKGKPETIEVYPTKAKDIAVLQYTSGTTKKFPDAIPHYHKSVYTGIPNGVFVIGLRPGERYFCPSSPAWGYGLWYGTCVPLAIGSSIGSYNGRFDEKRIMEALEEFEITNFSAAPTVYRRMKNSGVIDNYKFKVKKMSYSGEPFDLATFEFIKNKFGVSPCSFYGSTEVGVILANFGGFENWTVKPGALGKPILGQEVSVVDDKENPVPPNTSGEIVVKRRGKWFKIKDIGVIDDDGHFWCKGRSDDVIISAGWTISSAEIESTLSTHDAVLEAAVIAVPDQDRGNIARAYVQVNREPSEALAKELQQYVKNQLGKYEYPRQIEFVDEIPKTVGGKTDRKRLKEMAGVA</sequence>
<evidence type="ECO:0000259" key="5">
    <source>
        <dbReference type="Pfam" id="PF00501"/>
    </source>
</evidence>
<dbReference type="InterPro" id="IPR000873">
    <property type="entry name" value="AMP-dep_synth/lig_dom"/>
</dbReference>
<dbReference type="GO" id="GO:0004467">
    <property type="term" value="F:long-chain fatty acid-CoA ligase activity"/>
    <property type="evidence" value="ECO:0007669"/>
    <property type="project" value="UniProtKB-EC"/>
</dbReference>
<dbReference type="Pfam" id="PF13193">
    <property type="entry name" value="AMP-binding_C"/>
    <property type="match status" value="1"/>
</dbReference>
<accession>A0A445MVY4</accession>
<dbReference type="EMBL" id="OJIN01000103">
    <property type="protein sequence ID" value="SPD73603.1"/>
    <property type="molecule type" value="Genomic_DNA"/>
</dbReference>
<evidence type="ECO:0000256" key="2">
    <source>
        <dbReference type="ARBA" id="ARBA00022598"/>
    </source>
</evidence>
<dbReference type="InterPro" id="IPR051087">
    <property type="entry name" value="Mitochondrial_ACSM"/>
</dbReference>
<evidence type="ECO:0000256" key="4">
    <source>
        <dbReference type="ARBA" id="ARBA00022840"/>
    </source>
</evidence>
<dbReference type="PANTHER" id="PTHR43605:SF10">
    <property type="entry name" value="ACYL-COA SYNTHETASE MEDIUM CHAIN FAMILY MEMBER 3"/>
    <property type="match status" value="1"/>
</dbReference>
<dbReference type="GO" id="GO:0006637">
    <property type="term" value="P:acyl-CoA metabolic process"/>
    <property type="evidence" value="ECO:0007669"/>
    <property type="project" value="TreeGrafter"/>
</dbReference>
<evidence type="ECO:0000256" key="3">
    <source>
        <dbReference type="ARBA" id="ARBA00022741"/>
    </source>
</evidence>
<feature type="domain" description="AMP-binding enzyme C-terminal" evidence="6">
    <location>
        <begin position="424"/>
        <end position="500"/>
    </location>
</feature>
<dbReference type="GO" id="GO:0005524">
    <property type="term" value="F:ATP binding"/>
    <property type="evidence" value="ECO:0007669"/>
    <property type="project" value="UniProtKB-KW"/>
</dbReference>